<keyword evidence="4 11" id="KW-0812">Transmembrane</keyword>
<proteinExistence type="inferred from homology"/>
<accession>A0A401US00</accession>
<dbReference type="GO" id="GO:0005886">
    <property type="term" value="C:plasma membrane"/>
    <property type="evidence" value="ECO:0007669"/>
    <property type="project" value="UniProtKB-SubCell"/>
</dbReference>
<dbReference type="RefSeq" id="WP_125004929.1">
    <property type="nucleotide sequence ID" value="NZ_BHYK01000031.1"/>
</dbReference>
<evidence type="ECO:0000256" key="3">
    <source>
        <dbReference type="ARBA" id="ARBA00022538"/>
    </source>
</evidence>
<dbReference type="Pfam" id="PF02669">
    <property type="entry name" value="KdpC"/>
    <property type="match status" value="1"/>
</dbReference>
<evidence type="ECO:0000256" key="11">
    <source>
        <dbReference type="HAMAP-Rule" id="MF_00276"/>
    </source>
</evidence>
<comment type="caution">
    <text evidence="12">The sequence shown here is derived from an EMBL/GenBank/DDBJ whole genome shotgun (WGS) entry which is preliminary data.</text>
</comment>
<dbReference type="PANTHER" id="PTHR30042">
    <property type="entry name" value="POTASSIUM-TRANSPORTING ATPASE C CHAIN"/>
    <property type="match status" value="1"/>
</dbReference>
<keyword evidence="9 11" id="KW-0406">Ion transport</keyword>
<sequence length="196" mass="21395">MKVLKKSILVSLTLMFICGFVFPTVMTGVGKLFFNNKANGSMITVNGREVGSELIGQNFTDPRYFHGRISAVNYNTCKEGDKISLSSGSANLAPSNKALTERIQKDMNEFLKANPEVKKEAIPADFLTSSGSGLDPHISPEAAKIQIPAISKATGIAKSDLEQMVKHNTQDRQLGVFGNKRVNILKLNIEVESKLH</sequence>
<dbReference type="NCBIfam" id="TIGR00681">
    <property type="entry name" value="kdpC"/>
    <property type="match status" value="1"/>
</dbReference>
<keyword evidence="8 11" id="KW-1133">Transmembrane helix</keyword>
<comment type="function">
    <text evidence="11">Part of the high-affinity ATP-driven potassium transport (or Kdp) system, which catalyzes the hydrolysis of ATP coupled with the electrogenic transport of potassium into the cytoplasm. This subunit acts as a catalytic chaperone that increases the ATP-binding affinity of the ATP-hydrolyzing subunit KdpB by the formation of a transient KdpB/KdpC/ATP ternary complex.</text>
</comment>
<dbReference type="NCBIfam" id="NF001454">
    <property type="entry name" value="PRK00315.1"/>
    <property type="match status" value="1"/>
</dbReference>
<dbReference type="OrthoDB" id="9809491at2"/>
<dbReference type="PIRSF" id="PIRSF001296">
    <property type="entry name" value="K_ATPase_KdpC"/>
    <property type="match status" value="1"/>
</dbReference>
<keyword evidence="3 11" id="KW-0633">Potassium transport</keyword>
<keyword evidence="13" id="KW-1185">Reference proteome</keyword>
<evidence type="ECO:0000256" key="4">
    <source>
        <dbReference type="ARBA" id="ARBA00022692"/>
    </source>
</evidence>
<keyword evidence="10 11" id="KW-0472">Membrane</keyword>
<evidence type="ECO:0000313" key="12">
    <source>
        <dbReference type="EMBL" id="GCD12323.1"/>
    </source>
</evidence>
<organism evidence="12 13">
    <name type="scientific">Clostridium tagluense</name>
    <dbReference type="NCBI Taxonomy" id="360422"/>
    <lineage>
        <taxon>Bacteria</taxon>
        <taxon>Bacillati</taxon>
        <taxon>Bacillota</taxon>
        <taxon>Clostridia</taxon>
        <taxon>Eubacteriales</taxon>
        <taxon>Clostridiaceae</taxon>
        <taxon>Clostridium</taxon>
    </lineage>
</organism>
<name>A0A401US00_9CLOT</name>
<gene>
    <name evidence="11 12" type="primary">kdpC</name>
    <name evidence="12" type="ORF">Ctaglu_39460</name>
</gene>
<evidence type="ECO:0000256" key="9">
    <source>
        <dbReference type="ARBA" id="ARBA00023065"/>
    </source>
</evidence>
<evidence type="ECO:0000256" key="1">
    <source>
        <dbReference type="ARBA" id="ARBA00022448"/>
    </source>
</evidence>
<evidence type="ECO:0000313" key="13">
    <source>
        <dbReference type="Proteomes" id="UP000287872"/>
    </source>
</evidence>
<comment type="similarity">
    <text evidence="11">Belongs to the KdpC family.</text>
</comment>
<dbReference type="GO" id="GO:0005524">
    <property type="term" value="F:ATP binding"/>
    <property type="evidence" value="ECO:0007669"/>
    <property type="project" value="UniProtKB-UniRule"/>
</dbReference>
<keyword evidence="1 11" id="KW-0813">Transport</keyword>
<keyword evidence="6 11" id="KW-0067">ATP-binding</keyword>
<reference evidence="12 13" key="1">
    <citation type="submission" date="2018-11" db="EMBL/GenBank/DDBJ databases">
        <title>Genome sequencing and assembly of Clostridium tagluense strain A121.</title>
        <authorList>
            <person name="Murakami T."/>
            <person name="Segawa T."/>
            <person name="Shcherbakova V.A."/>
            <person name="Mori H."/>
            <person name="Yoshimura Y."/>
        </authorList>
    </citation>
    <scope>NUCLEOTIDE SEQUENCE [LARGE SCALE GENOMIC DNA]</scope>
    <source>
        <strain evidence="12 13">A121</strain>
    </source>
</reference>
<dbReference type="PANTHER" id="PTHR30042:SF2">
    <property type="entry name" value="POTASSIUM-TRANSPORTING ATPASE KDPC SUBUNIT"/>
    <property type="match status" value="1"/>
</dbReference>
<evidence type="ECO:0000256" key="7">
    <source>
        <dbReference type="ARBA" id="ARBA00022958"/>
    </source>
</evidence>
<evidence type="ECO:0000256" key="10">
    <source>
        <dbReference type="ARBA" id="ARBA00023136"/>
    </source>
</evidence>
<evidence type="ECO:0000256" key="5">
    <source>
        <dbReference type="ARBA" id="ARBA00022741"/>
    </source>
</evidence>
<dbReference type="Proteomes" id="UP000287872">
    <property type="component" value="Unassembled WGS sequence"/>
</dbReference>
<dbReference type="EMBL" id="BHYK01000031">
    <property type="protein sequence ID" value="GCD12323.1"/>
    <property type="molecule type" value="Genomic_DNA"/>
</dbReference>
<protein>
    <recommendedName>
        <fullName evidence="11">Potassium-transporting ATPase KdpC subunit</fullName>
    </recommendedName>
    <alternativeName>
        <fullName evidence="11">ATP phosphohydrolase [potassium-transporting] C chain</fullName>
    </alternativeName>
    <alternativeName>
        <fullName evidence="11">Potassium-binding and translocating subunit C</fullName>
    </alternativeName>
    <alternativeName>
        <fullName evidence="11">Potassium-translocating ATPase C chain</fullName>
    </alternativeName>
</protein>
<keyword evidence="5 11" id="KW-0547">Nucleotide-binding</keyword>
<evidence type="ECO:0000256" key="8">
    <source>
        <dbReference type="ARBA" id="ARBA00022989"/>
    </source>
</evidence>
<dbReference type="HAMAP" id="MF_00276">
    <property type="entry name" value="KdpC"/>
    <property type="match status" value="1"/>
</dbReference>
<dbReference type="AlphaFoldDB" id="A0A401US00"/>
<dbReference type="InterPro" id="IPR003820">
    <property type="entry name" value="KdpC"/>
</dbReference>
<evidence type="ECO:0000256" key="6">
    <source>
        <dbReference type="ARBA" id="ARBA00022840"/>
    </source>
</evidence>
<dbReference type="GO" id="GO:0008556">
    <property type="term" value="F:P-type potassium transmembrane transporter activity"/>
    <property type="evidence" value="ECO:0007669"/>
    <property type="project" value="InterPro"/>
</dbReference>
<evidence type="ECO:0000256" key="2">
    <source>
        <dbReference type="ARBA" id="ARBA00022475"/>
    </source>
</evidence>
<keyword evidence="7 11" id="KW-0630">Potassium</keyword>
<comment type="subunit">
    <text evidence="11">The system is composed of three essential subunits: KdpA, KdpB and KdpC.</text>
</comment>
<keyword evidence="2 11" id="KW-1003">Cell membrane</keyword>
<comment type="subcellular location">
    <subcellularLocation>
        <location evidence="11">Cell membrane</location>
        <topology evidence="11">Single-pass membrane protein</topology>
    </subcellularLocation>
</comment>